<feature type="transmembrane region" description="Helical" evidence="1">
    <location>
        <begin position="166"/>
        <end position="184"/>
    </location>
</feature>
<keyword evidence="1" id="KW-0812">Transmembrane</keyword>
<feature type="transmembrane region" description="Helical" evidence="1">
    <location>
        <begin position="333"/>
        <end position="355"/>
    </location>
</feature>
<dbReference type="InterPro" id="IPR031617">
    <property type="entry name" value="PelG"/>
</dbReference>
<evidence type="ECO:0000313" key="2">
    <source>
        <dbReference type="EMBL" id="MDL5376386.1"/>
    </source>
</evidence>
<sequence length="478" mass="55032">MAGIGFQLKRLYDQSSFFGQLRAYGYSSITAVGPMFLSILLITASREWLLFLDVSATEINIYMAAVQYTFIFSQLLTGGFLFTISRFVADQTFLEKEEHVLSSLYGLISLVVLIGFVMTVVFYAGSPLPFSYKLVTYLYFTQLSVIWILSMYVSALKDYKKIVKSYLLGTIVAAFFIWLLTGPLDSATPTSVFIGLNIGFFIILIRLFRDIHNYFQVNDRNYFYFLVYLEKYPLLFLIGVAYYFGLYGHNLATWFGDRAIVVGETFLMAPYYDTPVFYAYLSVLPSLVLFMVTLETTFYTTYKKYYGRILNGYPYKDIQNAKQEMYRTLGSELLFMAQVQMLITFIFLFLGVRLLPFLGMTQNQIDIYIIVVLGSWFLSLIITFFLILLYFDERRAAISLTGFYAVASFTTTLLFVLGFDMYGVGMFLSSVLGFLWGARLLIRSLNDIDYTTFCSQPIVYQEITTKTERFLRRIGSLS</sequence>
<protein>
    <submittedName>
        <fullName evidence="2">Exopolysaccharide Pel transporter PelG</fullName>
    </submittedName>
</protein>
<comment type="caution">
    <text evidence="2">The sequence shown here is derived from an EMBL/GenBank/DDBJ whole genome shotgun (WGS) entry which is preliminary data.</text>
</comment>
<feature type="transmembrane region" description="Helical" evidence="1">
    <location>
        <begin position="190"/>
        <end position="209"/>
    </location>
</feature>
<dbReference type="Pfam" id="PF16933">
    <property type="entry name" value="PelG"/>
    <property type="match status" value="1"/>
</dbReference>
<keyword evidence="1" id="KW-0472">Membrane</keyword>
<feature type="transmembrane region" description="Helical" evidence="1">
    <location>
        <begin position="137"/>
        <end position="154"/>
    </location>
</feature>
<name>A0ABT7MMF9_9BACL</name>
<feature type="transmembrane region" description="Helical" evidence="1">
    <location>
        <begin position="277"/>
        <end position="299"/>
    </location>
</feature>
<keyword evidence="1" id="KW-1133">Transmembrane helix</keyword>
<accession>A0ABT7MMF9</accession>
<evidence type="ECO:0000256" key="1">
    <source>
        <dbReference type="SAM" id="Phobius"/>
    </source>
</evidence>
<feature type="transmembrane region" description="Helical" evidence="1">
    <location>
        <begin position="104"/>
        <end position="125"/>
    </location>
</feature>
<proteinExistence type="predicted"/>
<keyword evidence="3" id="KW-1185">Reference proteome</keyword>
<feature type="transmembrane region" description="Helical" evidence="1">
    <location>
        <begin position="62"/>
        <end position="84"/>
    </location>
</feature>
<dbReference type="EMBL" id="JASWER010000003">
    <property type="protein sequence ID" value="MDL5376386.1"/>
    <property type="molecule type" value="Genomic_DNA"/>
</dbReference>
<dbReference type="RefSeq" id="WP_286038269.1">
    <property type="nucleotide sequence ID" value="NZ_CP183077.1"/>
</dbReference>
<dbReference type="Proteomes" id="UP001230807">
    <property type="component" value="Unassembled WGS sequence"/>
</dbReference>
<feature type="transmembrane region" description="Helical" evidence="1">
    <location>
        <begin position="21"/>
        <end position="42"/>
    </location>
</feature>
<evidence type="ECO:0000313" key="3">
    <source>
        <dbReference type="Proteomes" id="UP001230807"/>
    </source>
</evidence>
<organism evidence="2 3">
    <name type="scientific">Exiguobacterium mexicanum</name>
    <dbReference type="NCBI Taxonomy" id="340146"/>
    <lineage>
        <taxon>Bacteria</taxon>
        <taxon>Bacillati</taxon>
        <taxon>Bacillota</taxon>
        <taxon>Bacilli</taxon>
        <taxon>Bacillales</taxon>
        <taxon>Bacillales Family XII. Incertae Sedis</taxon>
        <taxon>Exiguobacterium</taxon>
    </lineage>
</organism>
<gene>
    <name evidence="2" type="primary">pelG</name>
    <name evidence="2" type="ORF">QR695_05140</name>
</gene>
<feature type="transmembrane region" description="Helical" evidence="1">
    <location>
        <begin position="398"/>
        <end position="417"/>
    </location>
</feature>
<feature type="transmembrane region" description="Helical" evidence="1">
    <location>
        <begin position="367"/>
        <end position="391"/>
    </location>
</feature>
<reference evidence="2 3" key="1">
    <citation type="submission" date="2023-06" db="EMBL/GenBank/DDBJ databases">
        <title>Influencing factors and mechanism of Cr(VI) reduction by facultative anaerobic Exiguobacterium sp. PY14.</title>
        <authorList>
            <person name="Zou L."/>
        </authorList>
    </citation>
    <scope>NUCLEOTIDE SEQUENCE [LARGE SCALE GENOMIC DNA]</scope>
    <source>
        <strain evidence="2 3">PY14</strain>
    </source>
</reference>
<feature type="transmembrane region" description="Helical" evidence="1">
    <location>
        <begin position="423"/>
        <end position="442"/>
    </location>
</feature>
<feature type="transmembrane region" description="Helical" evidence="1">
    <location>
        <begin position="221"/>
        <end position="244"/>
    </location>
</feature>